<dbReference type="GO" id="GO:0047547">
    <property type="term" value="F:2-methylcitrate dehydratase activity"/>
    <property type="evidence" value="ECO:0007669"/>
    <property type="project" value="UniProtKB-EC"/>
</dbReference>
<evidence type="ECO:0000256" key="3">
    <source>
        <dbReference type="ARBA" id="ARBA00005026"/>
    </source>
</evidence>
<feature type="domain" description="MmgE/PrpD N-terminal" evidence="11">
    <location>
        <begin position="18"/>
        <end position="270"/>
    </location>
</feature>
<dbReference type="GO" id="GO:0006099">
    <property type="term" value="P:tricarboxylic acid cycle"/>
    <property type="evidence" value="ECO:0007669"/>
    <property type="project" value="UniProtKB-KW"/>
</dbReference>
<dbReference type="GO" id="GO:0003994">
    <property type="term" value="F:aconitate hydratase activity"/>
    <property type="evidence" value="ECO:0007669"/>
    <property type="project" value="UniProtKB-EC"/>
</dbReference>
<dbReference type="InterPro" id="IPR042188">
    <property type="entry name" value="MmgE/PrpD_sf_2"/>
</dbReference>
<evidence type="ECO:0000256" key="1">
    <source>
        <dbReference type="ARBA" id="ARBA00000096"/>
    </source>
</evidence>
<comment type="similarity">
    <text evidence="4">Belongs to the PrpD family.</text>
</comment>
<dbReference type="Pfam" id="PF03972">
    <property type="entry name" value="MmgE_PrpD_N"/>
    <property type="match status" value="1"/>
</dbReference>
<evidence type="ECO:0000256" key="6">
    <source>
        <dbReference type="ARBA" id="ARBA00013124"/>
    </source>
</evidence>
<dbReference type="PANTHER" id="PTHR16943:SF8">
    <property type="entry name" value="2-METHYLCITRATE DEHYDRATASE"/>
    <property type="match status" value="1"/>
</dbReference>
<comment type="caution">
    <text evidence="13">The sequence shown here is derived from an EMBL/GenBank/DDBJ whole genome shotgun (WGS) entry which is preliminary data.</text>
</comment>
<dbReference type="AlphaFoldDB" id="A0A7Z7BL22"/>
<evidence type="ECO:0000256" key="4">
    <source>
        <dbReference type="ARBA" id="ARBA00006174"/>
    </source>
</evidence>
<dbReference type="GO" id="GO:0019679">
    <property type="term" value="P:propionate metabolic process, methylcitrate cycle"/>
    <property type="evidence" value="ECO:0007669"/>
    <property type="project" value="InterPro"/>
</dbReference>
<dbReference type="NCBIfam" id="NF006943">
    <property type="entry name" value="PRK09425.1"/>
    <property type="match status" value="1"/>
</dbReference>
<evidence type="ECO:0000256" key="5">
    <source>
        <dbReference type="ARBA" id="ARBA00012926"/>
    </source>
</evidence>
<evidence type="ECO:0000256" key="2">
    <source>
        <dbReference type="ARBA" id="ARBA00004717"/>
    </source>
</evidence>
<dbReference type="InterPro" id="IPR045337">
    <property type="entry name" value="MmgE_PrpD_C"/>
</dbReference>
<evidence type="ECO:0000313" key="14">
    <source>
        <dbReference type="Proteomes" id="UP000198900"/>
    </source>
</evidence>
<dbReference type="Proteomes" id="UP000198900">
    <property type="component" value="Unassembled WGS sequence"/>
</dbReference>
<accession>A0A7Z7BL22</accession>
<keyword evidence="8" id="KW-0816">Tricarboxylic acid cycle</keyword>
<protein>
    <recommendedName>
        <fullName evidence="7">2-methylcitrate dehydratase</fullName>
        <ecNumber evidence="5">4.2.1.3</ecNumber>
        <ecNumber evidence="6">4.2.1.79</ecNumber>
    </recommendedName>
</protein>
<dbReference type="RefSeq" id="WP_091790459.1">
    <property type="nucleotide sequence ID" value="NZ_FNDI01000056.1"/>
</dbReference>
<comment type="pathway">
    <text evidence="2">Carbohydrate metabolism; tricarboxylic acid cycle; isocitrate from oxaloacetate: step 2/2.</text>
</comment>
<dbReference type="GO" id="GO:0051537">
    <property type="term" value="F:2 iron, 2 sulfur cluster binding"/>
    <property type="evidence" value="ECO:0007669"/>
    <property type="project" value="InterPro"/>
</dbReference>
<dbReference type="UniPathway" id="UPA00946"/>
<evidence type="ECO:0000259" key="12">
    <source>
        <dbReference type="Pfam" id="PF19305"/>
    </source>
</evidence>
<keyword evidence="14" id="KW-1185">Reference proteome</keyword>
<comment type="catalytic activity">
    <reaction evidence="1">
        <text>(2S,3S)-2-methylcitrate = 2-methyl-cis-aconitate + H2O</text>
        <dbReference type="Rhea" id="RHEA:17725"/>
        <dbReference type="ChEBI" id="CHEBI:15377"/>
        <dbReference type="ChEBI" id="CHEBI:57872"/>
        <dbReference type="ChEBI" id="CHEBI:58853"/>
        <dbReference type="EC" id="4.2.1.79"/>
    </reaction>
</comment>
<evidence type="ECO:0000256" key="8">
    <source>
        <dbReference type="ARBA" id="ARBA00022532"/>
    </source>
</evidence>
<dbReference type="InterPro" id="IPR005656">
    <property type="entry name" value="MmgE_PrpD"/>
</dbReference>
<evidence type="ECO:0000259" key="11">
    <source>
        <dbReference type="Pfam" id="PF03972"/>
    </source>
</evidence>
<reference evidence="13" key="1">
    <citation type="submission" date="2016-10" db="EMBL/GenBank/DDBJ databases">
        <authorList>
            <person name="Varghese N."/>
            <person name="Submissions S."/>
        </authorList>
    </citation>
    <scope>NUCLEOTIDE SEQUENCE [LARGE SCALE GENOMIC DNA]</scope>
    <source>
        <strain evidence="13">YR281</strain>
    </source>
</reference>
<dbReference type="Gene3D" id="3.30.1330.120">
    <property type="entry name" value="2-methylcitrate dehydratase PrpD"/>
    <property type="match status" value="1"/>
</dbReference>
<proteinExistence type="inferred from homology"/>
<dbReference type="SUPFAM" id="SSF103378">
    <property type="entry name" value="2-methylcitrate dehydratase PrpD"/>
    <property type="match status" value="1"/>
</dbReference>
<organism evidence="13 14">
    <name type="scientific">Paraburkholderia steynii</name>
    <dbReference type="NCBI Taxonomy" id="1245441"/>
    <lineage>
        <taxon>Bacteria</taxon>
        <taxon>Pseudomonadati</taxon>
        <taxon>Pseudomonadota</taxon>
        <taxon>Betaproteobacteria</taxon>
        <taxon>Burkholderiales</taxon>
        <taxon>Burkholderiaceae</taxon>
        <taxon>Paraburkholderia</taxon>
    </lineage>
</organism>
<dbReference type="PANTHER" id="PTHR16943">
    <property type="entry name" value="2-METHYLCITRATE DEHYDRATASE-RELATED"/>
    <property type="match status" value="1"/>
</dbReference>
<dbReference type="EC" id="4.2.1.79" evidence="6"/>
<dbReference type="InterPro" id="IPR042183">
    <property type="entry name" value="MmgE/PrpD_sf_1"/>
</dbReference>
<dbReference type="InterPro" id="IPR036148">
    <property type="entry name" value="MmgE/PrpD_sf"/>
</dbReference>
<evidence type="ECO:0000256" key="10">
    <source>
        <dbReference type="ARBA" id="ARBA00023501"/>
    </source>
</evidence>
<dbReference type="EMBL" id="FNDI01000056">
    <property type="protein sequence ID" value="SDJ50064.1"/>
    <property type="molecule type" value="Genomic_DNA"/>
</dbReference>
<sequence length="483" mass="53054">MSAPISNVRPNPDTVLVDIVDYVLNYKLGSDLALETARNCLIDTLGCGLEALSYPACTKLMGPIVPGTIVPNGAKVPGTSFQLDPVQAAFNIGAMIRWLDFNDTWLAAEWGHPSDNLGGILATADWLSRTAIANGKKPLAMKDVLIAMIKAHEIQGCIALENSFNKVGLDHVLLVKLASTAVVGQLLGLSRDELINAVSQALVDGHALRTYRHAPNTGSRKSWAAGDATSRAVRLALIAKTGEMGYPSVLSAKTWGFYDVLFKGQPFRFQRPYGSYVMENVLFKISFPAEFHAQTAAEAAMTLHEQLRASGKRVEDIAKITIRTHEAAIRIIDKTGPLNNPADRDHCIQYMIAVPLIFGRLTAADYEDEVARDPRIDALRDKMACVEDPQFTKDYHDPDKRSIANALTIGFADGSTFDEVVVEYPLGHKRRRAEGIPLLVEKFRTNLARRFPAKQQQAILDVSLDQAKLEAMPVNEYVDLYVV</sequence>
<dbReference type="NCBIfam" id="TIGR02330">
    <property type="entry name" value="prpD"/>
    <property type="match status" value="1"/>
</dbReference>
<dbReference type="EC" id="4.2.1.3" evidence="5"/>
<evidence type="ECO:0000256" key="7">
    <source>
        <dbReference type="ARBA" id="ARBA00017240"/>
    </source>
</evidence>
<comment type="catalytic activity">
    <reaction evidence="10">
        <text>citrate = D-threo-isocitrate</text>
        <dbReference type="Rhea" id="RHEA:10336"/>
        <dbReference type="ChEBI" id="CHEBI:15562"/>
        <dbReference type="ChEBI" id="CHEBI:16947"/>
        <dbReference type="EC" id="4.2.1.3"/>
    </reaction>
</comment>
<evidence type="ECO:0000256" key="9">
    <source>
        <dbReference type="ARBA" id="ARBA00023239"/>
    </source>
</evidence>
<keyword evidence="9" id="KW-0456">Lyase</keyword>
<comment type="pathway">
    <text evidence="3">Organic acid metabolism; propanoate degradation.</text>
</comment>
<evidence type="ECO:0000313" key="13">
    <source>
        <dbReference type="EMBL" id="SDJ50064.1"/>
    </source>
</evidence>
<dbReference type="InterPro" id="IPR045336">
    <property type="entry name" value="MmgE_PrpD_N"/>
</dbReference>
<dbReference type="FunFam" id="3.30.1330.120:FF:000001">
    <property type="entry name" value="2-methylcitrate dehydratase"/>
    <property type="match status" value="1"/>
</dbReference>
<name>A0A7Z7BL22_9BURK</name>
<dbReference type="Gene3D" id="1.10.4100.10">
    <property type="entry name" value="2-methylcitrate dehydratase PrpD"/>
    <property type="match status" value="1"/>
</dbReference>
<dbReference type="Pfam" id="PF19305">
    <property type="entry name" value="MmgE_PrpD_C"/>
    <property type="match status" value="1"/>
</dbReference>
<dbReference type="InterPro" id="IPR012705">
    <property type="entry name" value="2Me_IsoCit_deHydtase_PrpD"/>
</dbReference>
<feature type="domain" description="MmgE/PrpD C-terminal" evidence="12">
    <location>
        <begin position="287"/>
        <end position="465"/>
    </location>
</feature>
<gene>
    <name evidence="13" type="ORF">SAMN04487926_1568</name>
</gene>